<evidence type="ECO:0000256" key="1">
    <source>
        <dbReference type="ARBA" id="ARBA00006295"/>
    </source>
</evidence>
<comment type="similarity">
    <text evidence="1">Belongs to the ParB family.</text>
</comment>
<evidence type="ECO:0000313" key="7">
    <source>
        <dbReference type="Proteomes" id="UP000297613"/>
    </source>
</evidence>
<feature type="domain" description="ParB-like N-terminal" evidence="5">
    <location>
        <begin position="25"/>
        <end position="116"/>
    </location>
</feature>
<dbReference type="AlphaFoldDB" id="A0A6N4R156"/>
<dbReference type="GO" id="GO:0005694">
    <property type="term" value="C:chromosome"/>
    <property type="evidence" value="ECO:0007669"/>
    <property type="project" value="TreeGrafter"/>
</dbReference>
<dbReference type="EMBL" id="RQGM01000075">
    <property type="protein sequence ID" value="TGL79611.1"/>
    <property type="molecule type" value="Genomic_DNA"/>
</dbReference>
<dbReference type="InterPro" id="IPR004437">
    <property type="entry name" value="ParB/RepB/Spo0J"/>
</dbReference>
<evidence type="ECO:0000256" key="3">
    <source>
        <dbReference type="ARBA" id="ARBA00023125"/>
    </source>
</evidence>
<keyword evidence="3" id="KW-0238">DNA-binding</keyword>
<keyword evidence="2" id="KW-0159">Chromosome partition</keyword>
<dbReference type="InterPro" id="IPR003115">
    <property type="entry name" value="ParB_N"/>
</dbReference>
<name>A0A6N4R156_9LEPT</name>
<dbReference type="FunFam" id="3.90.1530.30:FF:000001">
    <property type="entry name" value="Chromosome partitioning protein ParB"/>
    <property type="match status" value="1"/>
</dbReference>
<dbReference type="RefSeq" id="WP_135570806.1">
    <property type="nucleotide sequence ID" value="NZ_RQGK01000021.1"/>
</dbReference>
<dbReference type="SMART" id="SM00470">
    <property type="entry name" value="ParB"/>
    <property type="match status" value="1"/>
</dbReference>
<evidence type="ECO:0000259" key="5">
    <source>
        <dbReference type="SMART" id="SM00470"/>
    </source>
</evidence>
<feature type="compositionally biased region" description="Polar residues" evidence="4">
    <location>
        <begin position="225"/>
        <end position="242"/>
    </location>
</feature>
<dbReference type="GO" id="GO:0003677">
    <property type="term" value="F:DNA binding"/>
    <property type="evidence" value="ECO:0007669"/>
    <property type="project" value="UniProtKB-KW"/>
</dbReference>
<dbReference type="Pfam" id="PF02195">
    <property type="entry name" value="ParB_N"/>
    <property type="match status" value="1"/>
</dbReference>
<organism evidence="6 7">
    <name type="scientific">Leptospira yasudae</name>
    <dbReference type="NCBI Taxonomy" id="2202201"/>
    <lineage>
        <taxon>Bacteria</taxon>
        <taxon>Pseudomonadati</taxon>
        <taxon>Spirochaetota</taxon>
        <taxon>Spirochaetia</taxon>
        <taxon>Leptospirales</taxon>
        <taxon>Leptospiraceae</taxon>
        <taxon>Leptospira</taxon>
    </lineage>
</organism>
<evidence type="ECO:0000313" key="6">
    <source>
        <dbReference type="EMBL" id="TGL79611.1"/>
    </source>
</evidence>
<accession>A0A6N4R156</accession>
<feature type="region of interest" description="Disordered" evidence="4">
    <location>
        <begin position="225"/>
        <end position="244"/>
    </location>
</feature>
<sequence length="283" mass="32206">MSSKSKRLGSLADVFQAEKLEGTVKKIRIEKILPSENQPRQDRKKGVEDLARSLEKDGLLQPIIVTKQNPEDENYRIVAGERRYHAAKQLGWLEVECKILDRDEKETFRLAIIENLQRENLSPYEEVEAMSHLKTSFKYTDQELGTLFGKSRSYMTELLGISDLSKDELRLCKEAGIESKNLLIQAVSASRKGTFSEFLNLFQTGALKTVKDAKSFNREEDNLFSPKTLSNSVPKTSSSGPKSTEYKITKKQGLIQISSENEELLGEILKLIKKEIRKKFESV</sequence>
<evidence type="ECO:0000256" key="2">
    <source>
        <dbReference type="ARBA" id="ARBA00022829"/>
    </source>
</evidence>
<comment type="caution">
    <text evidence="6">The sequence shown here is derived from an EMBL/GenBank/DDBJ whole genome shotgun (WGS) entry which is preliminary data.</text>
</comment>
<dbReference type="GO" id="GO:0045881">
    <property type="term" value="P:positive regulation of sporulation resulting in formation of a cellular spore"/>
    <property type="evidence" value="ECO:0007669"/>
    <property type="project" value="TreeGrafter"/>
</dbReference>
<dbReference type="PANTHER" id="PTHR33375">
    <property type="entry name" value="CHROMOSOME-PARTITIONING PROTEIN PARB-RELATED"/>
    <property type="match status" value="1"/>
</dbReference>
<dbReference type="SUPFAM" id="SSF110849">
    <property type="entry name" value="ParB/Sulfiredoxin"/>
    <property type="match status" value="1"/>
</dbReference>
<dbReference type="InterPro" id="IPR036086">
    <property type="entry name" value="ParB/Sulfiredoxin_sf"/>
</dbReference>
<dbReference type="Gene3D" id="1.10.10.2830">
    <property type="match status" value="1"/>
</dbReference>
<dbReference type="InterPro" id="IPR041468">
    <property type="entry name" value="HTH_ParB/Spo0J"/>
</dbReference>
<dbReference type="NCBIfam" id="TIGR00180">
    <property type="entry name" value="parB_part"/>
    <property type="match status" value="1"/>
</dbReference>
<proteinExistence type="inferred from homology"/>
<evidence type="ECO:0000256" key="4">
    <source>
        <dbReference type="SAM" id="MobiDB-lite"/>
    </source>
</evidence>
<reference evidence="6 7" key="1">
    <citation type="journal article" date="2019" name="PLoS Negl. Trop. Dis.">
        <title>Revisiting the worldwide diversity of Leptospira species in the environment.</title>
        <authorList>
            <person name="Vincent A.T."/>
            <person name="Schiettekatte O."/>
            <person name="Bourhy P."/>
            <person name="Veyrier F.J."/>
            <person name="Picardeau M."/>
        </authorList>
    </citation>
    <scope>NUCLEOTIDE SEQUENCE [LARGE SCALE GENOMIC DNA]</scope>
    <source>
        <strain evidence="6 7">201702445</strain>
    </source>
</reference>
<dbReference type="Gene3D" id="3.90.1530.30">
    <property type="match status" value="1"/>
</dbReference>
<gene>
    <name evidence="6" type="ORF">EHQ83_18155</name>
</gene>
<protein>
    <submittedName>
        <fullName evidence="6">ParB/RepB/Spo0J family partition protein</fullName>
    </submittedName>
</protein>
<dbReference type="Proteomes" id="UP000297613">
    <property type="component" value="Unassembled WGS sequence"/>
</dbReference>
<dbReference type="GO" id="GO:0007059">
    <property type="term" value="P:chromosome segregation"/>
    <property type="evidence" value="ECO:0007669"/>
    <property type="project" value="UniProtKB-KW"/>
</dbReference>
<dbReference type="InterPro" id="IPR050336">
    <property type="entry name" value="Chromosome_partition/occlusion"/>
</dbReference>
<dbReference type="Pfam" id="PF17762">
    <property type="entry name" value="HTH_ParB"/>
    <property type="match status" value="1"/>
</dbReference>
<dbReference type="PANTHER" id="PTHR33375:SF1">
    <property type="entry name" value="CHROMOSOME-PARTITIONING PROTEIN PARB-RELATED"/>
    <property type="match status" value="1"/>
</dbReference>